<dbReference type="PANTHER" id="PTHR43581:SF3">
    <property type="entry name" value="AAA+ ATPASE DOMAIN-CONTAINING PROTEIN"/>
    <property type="match status" value="1"/>
</dbReference>
<dbReference type="Gene3D" id="3.40.50.300">
    <property type="entry name" value="P-loop containing nucleotide triphosphate hydrolases"/>
    <property type="match status" value="1"/>
</dbReference>
<evidence type="ECO:0000313" key="2">
    <source>
        <dbReference type="EMBL" id="OAZ04492.1"/>
    </source>
</evidence>
<dbReference type="PANTHER" id="PTHR43581">
    <property type="entry name" value="ATP/GTP PHOSPHATASE"/>
    <property type="match status" value="1"/>
</dbReference>
<dbReference type="EMBL" id="JMTM01000029">
    <property type="protein sequence ID" value="OAZ04492.1"/>
    <property type="molecule type" value="Genomic_DNA"/>
</dbReference>
<keyword evidence="3" id="KW-1185">Reference proteome</keyword>
<evidence type="ECO:0000259" key="1">
    <source>
        <dbReference type="Pfam" id="PF13175"/>
    </source>
</evidence>
<organism evidence="2 3">
    <name type="scientific">Flavobacterium succinicans</name>
    <dbReference type="NCBI Taxonomy" id="29536"/>
    <lineage>
        <taxon>Bacteria</taxon>
        <taxon>Pseudomonadati</taxon>
        <taxon>Bacteroidota</taxon>
        <taxon>Flavobacteriia</taxon>
        <taxon>Flavobacteriales</taxon>
        <taxon>Flavobacteriaceae</taxon>
        <taxon>Flavobacterium</taxon>
    </lineage>
</organism>
<dbReference type="AlphaFoldDB" id="A0A199XSU5"/>
<feature type="domain" description="Endonuclease GajA/Old nuclease/RecF-like AAA" evidence="1">
    <location>
        <begin position="1"/>
        <end position="435"/>
    </location>
</feature>
<sequence length="673" mass="77443">MKLIKARVQNYRSIRDTGEFEIEELKTIMVGPNEAGKTVILQALQKLNRPEGVDGFDDIRDYPRSLYNDITTGKVKSENIEVVRGYFSLDDEDKKVIPKEFHECIYVLHRNLDNKGYYFLQNAPAKKKFIDVKNDLNRISSHIDKQFLDDVANAEKPKPSDSLKVITDTLTDDTFFDKESSDKIKKWLEANYSLIDEDNTKEEERYAKILKEIEYNNEFKKIEELINSRKPVFVLFNNFFKVKPLIHLEHLADRIERQLLDDDKYYDYGNLCLLKLLGFSPRELSEIGKTPSPNKDDFDALKKYRDTLDKRSYQLDAASIRLTKEIKAIWNPNPNRPEAEKINISADGQYLKVVVEDDIGVKIELDQRSEGFQWLVSFYVVFFAEAMDKHKNAILLLDEPGMSLHGLKQRDFRKTLSKLSEQNQTIYTTHSPFLVGPDELDLVRVVELKDREEGTKVHTTISSSDPAGLLPLQEALGYDLAQSLFTQQKNLILEGLTDYWYIDATASLLRESNIEKLDEKIALVFANSAGKVVYYATILHAHNLKIIALLDSDSAGDQAAQQENLVHTLGNKNILRTKDFCVNVPKAEIEDLLRETLIIVANEEYSVNVKSISDAQPTRPIIDIFSKEIPNFSKYKLAKAFIKWTRNNEANNLTAIEIENWKKLIQTINKNLK</sequence>
<dbReference type="InterPro" id="IPR041685">
    <property type="entry name" value="AAA_GajA/Old/RecF-like"/>
</dbReference>
<dbReference type="Pfam" id="PF13175">
    <property type="entry name" value="AAA_15"/>
    <property type="match status" value="1"/>
</dbReference>
<proteinExistence type="predicted"/>
<name>A0A199XSU5_9FLAO</name>
<dbReference type="InterPro" id="IPR027417">
    <property type="entry name" value="P-loop_NTPase"/>
</dbReference>
<comment type="caution">
    <text evidence="2">The sequence shown here is derived from an EMBL/GenBank/DDBJ whole genome shotgun (WGS) entry which is preliminary data.</text>
</comment>
<reference evidence="2 3" key="1">
    <citation type="submission" date="2016-06" db="EMBL/GenBank/DDBJ databases">
        <title>Draft genome sequence of Flavobacterium succinicans strain DD5b.</title>
        <authorList>
            <person name="Poehlein A."/>
            <person name="Daniel R."/>
            <person name="Simeonova D.D."/>
        </authorList>
    </citation>
    <scope>NUCLEOTIDE SEQUENCE [LARGE SCALE GENOMIC DNA]</scope>
    <source>
        <strain evidence="2 3">DD5b</strain>
    </source>
</reference>
<dbReference type="Proteomes" id="UP000093807">
    <property type="component" value="Unassembled WGS sequence"/>
</dbReference>
<dbReference type="InterPro" id="IPR051396">
    <property type="entry name" value="Bact_Antivir_Def_Nuclease"/>
</dbReference>
<protein>
    <recommendedName>
        <fullName evidence="1">Endonuclease GajA/Old nuclease/RecF-like AAA domain-containing protein</fullName>
    </recommendedName>
</protein>
<dbReference type="PATRIC" id="fig|29536.5.peg.1160"/>
<evidence type="ECO:0000313" key="3">
    <source>
        <dbReference type="Proteomes" id="UP000093807"/>
    </source>
</evidence>
<dbReference type="OrthoDB" id="9810873at2"/>
<dbReference type="RefSeq" id="WP_064714958.1">
    <property type="nucleotide sequence ID" value="NZ_JMTM01000029.1"/>
</dbReference>
<accession>A0A199XSU5</accession>
<gene>
    <name evidence="2" type="ORF">FLB_11060</name>
</gene>
<dbReference type="SUPFAM" id="SSF52540">
    <property type="entry name" value="P-loop containing nucleoside triphosphate hydrolases"/>
    <property type="match status" value="1"/>
</dbReference>